<feature type="chain" id="PRO_5040419519" evidence="1">
    <location>
        <begin position="23"/>
        <end position="263"/>
    </location>
</feature>
<proteinExistence type="predicted"/>
<evidence type="ECO:0000313" key="2">
    <source>
        <dbReference type="EMBL" id="CAH1105738.1"/>
    </source>
</evidence>
<dbReference type="EMBL" id="OV651814">
    <property type="protein sequence ID" value="CAH1105738.1"/>
    <property type="molecule type" value="Genomic_DNA"/>
</dbReference>
<evidence type="ECO:0000313" key="3">
    <source>
        <dbReference type="Proteomes" id="UP001153636"/>
    </source>
</evidence>
<evidence type="ECO:0000256" key="1">
    <source>
        <dbReference type="SAM" id="SignalP"/>
    </source>
</evidence>
<accession>A0A9P0GA84</accession>
<protein>
    <submittedName>
        <fullName evidence="2">Uncharacterized protein</fullName>
    </submittedName>
</protein>
<feature type="signal peptide" evidence="1">
    <location>
        <begin position="1"/>
        <end position="22"/>
    </location>
</feature>
<reference evidence="2" key="1">
    <citation type="submission" date="2022-01" db="EMBL/GenBank/DDBJ databases">
        <authorList>
            <person name="King R."/>
        </authorList>
    </citation>
    <scope>NUCLEOTIDE SEQUENCE</scope>
</reference>
<gene>
    <name evidence="2" type="ORF">PSYICH_LOCUS6917</name>
</gene>
<dbReference type="Proteomes" id="UP001153636">
    <property type="component" value="Chromosome 2"/>
</dbReference>
<organism evidence="2 3">
    <name type="scientific">Psylliodes chrysocephalus</name>
    <dbReference type="NCBI Taxonomy" id="3402493"/>
    <lineage>
        <taxon>Eukaryota</taxon>
        <taxon>Metazoa</taxon>
        <taxon>Ecdysozoa</taxon>
        <taxon>Arthropoda</taxon>
        <taxon>Hexapoda</taxon>
        <taxon>Insecta</taxon>
        <taxon>Pterygota</taxon>
        <taxon>Neoptera</taxon>
        <taxon>Endopterygota</taxon>
        <taxon>Coleoptera</taxon>
        <taxon>Polyphaga</taxon>
        <taxon>Cucujiformia</taxon>
        <taxon>Chrysomeloidea</taxon>
        <taxon>Chrysomelidae</taxon>
        <taxon>Galerucinae</taxon>
        <taxon>Alticini</taxon>
        <taxon>Psylliodes</taxon>
    </lineage>
</organism>
<dbReference type="OrthoDB" id="10571828at2759"/>
<keyword evidence="3" id="KW-1185">Reference proteome</keyword>
<dbReference type="AlphaFoldDB" id="A0A9P0GA84"/>
<sequence length="263" mass="28374">MGSKIIFTLVILVCLTVRDVCSTTNHQIGLNSVIPRDINLRVEPRFLNNQIANIQELITKLFASICNAIAKIIEPISAIQKLIVDGLKSALSQLEKVIGSKLFSSIISFAIDKIAAVDQMITNFTNYLIFFINTTIADQQTLPNSITTKNTNIQSRAFNNVLFRVQSIVTSISATVCSAISPVVTVASAIQAVIVNGLTVFLRGLSAIMVSPYSGQVQILVNQLGVIDQTFTNITGSIQTYSCVVTRSIGSLINTIIGVVIAI</sequence>
<name>A0A9P0GA84_9CUCU</name>
<keyword evidence="1" id="KW-0732">Signal</keyword>